<evidence type="ECO:0000256" key="2">
    <source>
        <dbReference type="RuleBase" id="RU361268"/>
    </source>
</evidence>
<feature type="compositionally biased region" description="Acidic residues" evidence="3">
    <location>
        <begin position="74"/>
        <end position="92"/>
    </location>
</feature>
<feature type="compositionally biased region" description="Acidic residues" evidence="3">
    <location>
        <begin position="53"/>
        <end position="67"/>
    </location>
</feature>
<dbReference type="PRINTS" id="PR00472">
    <property type="entry name" value="CASNKINASEII"/>
</dbReference>
<evidence type="ECO:0000313" key="5">
    <source>
        <dbReference type="Proteomes" id="UP001162060"/>
    </source>
</evidence>
<dbReference type="Gene3D" id="1.10.1820.10">
    <property type="entry name" value="protein kinase ck2 holoenzyme, chain C, domain 1"/>
    <property type="match status" value="1"/>
</dbReference>
<comment type="similarity">
    <text evidence="1 2">Belongs to the casein kinase 2 subunit beta family.</text>
</comment>
<organism evidence="4 5">
    <name type="scientific">Peronospora matthiolae</name>
    <dbReference type="NCBI Taxonomy" id="2874970"/>
    <lineage>
        <taxon>Eukaryota</taxon>
        <taxon>Sar</taxon>
        <taxon>Stramenopiles</taxon>
        <taxon>Oomycota</taxon>
        <taxon>Peronosporomycetes</taxon>
        <taxon>Peronosporales</taxon>
        <taxon>Peronosporaceae</taxon>
        <taxon>Peronospora</taxon>
    </lineage>
</organism>
<dbReference type="PANTHER" id="PTHR11740:SF38">
    <property type="entry name" value="CASEIN KINASE II SUBUNIT BETA"/>
    <property type="match status" value="1"/>
</dbReference>
<dbReference type="EMBL" id="CAKLBY020000248">
    <property type="protein sequence ID" value="CAK7939682.1"/>
    <property type="molecule type" value="Genomic_DNA"/>
</dbReference>
<feature type="compositionally biased region" description="Low complexity" evidence="3">
    <location>
        <begin position="1"/>
        <end position="14"/>
    </location>
</feature>
<feature type="region of interest" description="Disordered" evidence="3">
    <location>
        <begin position="286"/>
        <end position="321"/>
    </location>
</feature>
<dbReference type="InterPro" id="IPR000704">
    <property type="entry name" value="Casein_kinase_II_reg-sub"/>
</dbReference>
<evidence type="ECO:0000256" key="3">
    <source>
        <dbReference type="SAM" id="MobiDB-lite"/>
    </source>
</evidence>
<dbReference type="FunFam" id="1.10.1820.10:FF:000002">
    <property type="entry name" value="Casein kinase II subunit beta"/>
    <property type="match status" value="1"/>
</dbReference>
<evidence type="ECO:0000256" key="1">
    <source>
        <dbReference type="ARBA" id="ARBA00006941"/>
    </source>
</evidence>
<dbReference type="AlphaFoldDB" id="A0AAV1V0H1"/>
<dbReference type="GO" id="GO:0019887">
    <property type="term" value="F:protein kinase regulator activity"/>
    <property type="evidence" value="ECO:0007669"/>
    <property type="project" value="InterPro"/>
</dbReference>
<protein>
    <recommendedName>
        <fullName evidence="2">Casein kinase II subunit beta</fullName>
        <shortName evidence="2">CK II beta</shortName>
    </recommendedName>
</protein>
<dbReference type="SUPFAM" id="SSF57798">
    <property type="entry name" value="Casein kinase II beta subunit"/>
    <property type="match status" value="1"/>
</dbReference>
<comment type="caution">
    <text evidence="4">The sequence shown here is derived from an EMBL/GenBank/DDBJ whole genome shotgun (WGS) entry which is preliminary data.</text>
</comment>
<feature type="region of interest" description="Disordered" evidence="3">
    <location>
        <begin position="46"/>
        <end position="92"/>
    </location>
</feature>
<evidence type="ECO:0000313" key="4">
    <source>
        <dbReference type="EMBL" id="CAK7939682.1"/>
    </source>
</evidence>
<reference evidence="4" key="1">
    <citation type="submission" date="2024-01" db="EMBL/GenBank/DDBJ databases">
        <authorList>
            <person name="Webb A."/>
        </authorList>
    </citation>
    <scope>NUCLEOTIDE SEQUENCE</scope>
    <source>
        <strain evidence="4">Pm1</strain>
    </source>
</reference>
<feature type="compositionally biased region" description="Basic residues" evidence="3">
    <location>
        <begin position="300"/>
        <end position="313"/>
    </location>
</feature>
<dbReference type="InterPro" id="IPR016149">
    <property type="entry name" value="Casein_kin_II_reg-sub_N"/>
</dbReference>
<dbReference type="Gene3D" id="2.20.25.20">
    <property type="match status" value="1"/>
</dbReference>
<comment type="subunit">
    <text evidence="2">Tetramer of two alpha and two beta subunits.</text>
</comment>
<dbReference type="PANTHER" id="PTHR11740">
    <property type="entry name" value="CASEIN KINASE II SUBUNIT BETA"/>
    <property type="match status" value="1"/>
</dbReference>
<dbReference type="GO" id="GO:0005737">
    <property type="term" value="C:cytoplasm"/>
    <property type="evidence" value="ECO:0007669"/>
    <property type="project" value="TreeGrafter"/>
</dbReference>
<accession>A0AAV1V0H1</accession>
<name>A0AAV1V0H1_9STRA</name>
<dbReference type="InterPro" id="IPR035991">
    <property type="entry name" value="Casein_kinase_II_beta-like"/>
</dbReference>
<dbReference type="GO" id="GO:0005956">
    <property type="term" value="C:protein kinase CK2 complex"/>
    <property type="evidence" value="ECO:0007669"/>
    <property type="project" value="UniProtKB-UniRule"/>
</dbReference>
<sequence length="321" mass="36737">MSRSAATAAAAARAINGVQGEEEKVEMERLFNRMKDLRVSSAARAASILRDKEEEEEEEEEEVDEDSSAYSSAWDDDEDEDEEAEGSAEEEETSWIVWFCSLRENSFLCEVDEDYIEDDFNLTGLSSIVPYYDYALDIILDIETPNDNNLTQIQQEMIESAAEMLYGLIHARYILTTKGMAAMLDKYQNVDFGRCHRVYCQGQAVLPVGQSDVPRHTTVNVFCPKCRDVFFPKSQRAGQIDGAYFGATFPHMFLMTHSHLVVSPPTQIYVPRVFGYKIHSSSEYYTGKKKSASSRERERYRRVKSMTSRLKHRPKDDEQAR</sequence>
<feature type="region of interest" description="Disordered" evidence="3">
    <location>
        <begin position="1"/>
        <end position="22"/>
    </location>
</feature>
<dbReference type="Proteomes" id="UP001162060">
    <property type="component" value="Unassembled WGS sequence"/>
</dbReference>
<dbReference type="Pfam" id="PF01214">
    <property type="entry name" value="CK_II_beta"/>
    <property type="match status" value="1"/>
</dbReference>
<gene>
    <name evidence="4" type="ORF">PM001_LOCUS24832</name>
</gene>
<dbReference type="FunFam" id="2.20.25.20:FF:000001">
    <property type="entry name" value="Casein kinase II subunit beta"/>
    <property type="match status" value="1"/>
</dbReference>
<proteinExistence type="inferred from homology"/>
<dbReference type="SMART" id="SM01085">
    <property type="entry name" value="CK_II_beta"/>
    <property type="match status" value="1"/>
</dbReference>